<dbReference type="Gene3D" id="3.40.50.720">
    <property type="entry name" value="NAD(P)-binding Rossmann-like Domain"/>
    <property type="match status" value="1"/>
</dbReference>
<dbReference type="GO" id="GO:0016491">
    <property type="term" value="F:oxidoreductase activity"/>
    <property type="evidence" value="ECO:0007669"/>
    <property type="project" value="InterPro"/>
</dbReference>
<name>A0A1M5HHJ1_SALEC</name>
<proteinExistence type="predicted"/>
<dbReference type="STRING" id="1073325.SAMN05444483_105153"/>
<dbReference type="EMBL" id="FQVT01000005">
    <property type="protein sequence ID" value="SHG15410.1"/>
    <property type="molecule type" value="Genomic_DNA"/>
</dbReference>
<gene>
    <name evidence="2" type="ORF">SAMN05444483_105153</name>
</gene>
<protein>
    <submittedName>
        <fullName evidence="2">Homoserine dehydrogenase, NAD binding domain</fullName>
    </submittedName>
</protein>
<keyword evidence="3" id="KW-1185">Reference proteome</keyword>
<sequence>MLTVQPDIIIEAANPEAFKEVALPALKKGISIATLSIGAFADENFLGHVKAACEETGAKVYIASGVIGGFDL</sequence>
<organism evidence="2 3">
    <name type="scientific">Salegentibacter echinorum</name>
    <dbReference type="NCBI Taxonomy" id="1073325"/>
    <lineage>
        <taxon>Bacteria</taxon>
        <taxon>Pseudomonadati</taxon>
        <taxon>Bacteroidota</taxon>
        <taxon>Flavobacteriia</taxon>
        <taxon>Flavobacteriales</taxon>
        <taxon>Flavobacteriaceae</taxon>
        <taxon>Salegentibacter</taxon>
    </lineage>
</organism>
<dbReference type="SUPFAM" id="SSF51735">
    <property type="entry name" value="NAD(P)-binding Rossmann-fold domains"/>
    <property type="match status" value="1"/>
</dbReference>
<dbReference type="GO" id="GO:0050661">
    <property type="term" value="F:NADP binding"/>
    <property type="evidence" value="ECO:0007669"/>
    <property type="project" value="InterPro"/>
</dbReference>
<reference evidence="3" key="1">
    <citation type="submission" date="2016-11" db="EMBL/GenBank/DDBJ databases">
        <authorList>
            <person name="Varghese N."/>
            <person name="Submissions S."/>
        </authorList>
    </citation>
    <scope>NUCLEOTIDE SEQUENCE [LARGE SCALE GENOMIC DNA]</scope>
    <source>
        <strain evidence="3">DSM 24579</strain>
    </source>
</reference>
<evidence type="ECO:0000259" key="1">
    <source>
        <dbReference type="Pfam" id="PF03447"/>
    </source>
</evidence>
<dbReference type="Proteomes" id="UP000183945">
    <property type="component" value="Unassembled WGS sequence"/>
</dbReference>
<dbReference type="InterPro" id="IPR005106">
    <property type="entry name" value="Asp/hSer_DH_NAD-bd"/>
</dbReference>
<evidence type="ECO:0000313" key="3">
    <source>
        <dbReference type="Proteomes" id="UP000183945"/>
    </source>
</evidence>
<dbReference type="InterPro" id="IPR036291">
    <property type="entry name" value="NAD(P)-bd_dom_sf"/>
</dbReference>
<dbReference type="Pfam" id="PF03447">
    <property type="entry name" value="NAD_binding_3"/>
    <property type="match status" value="1"/>
</dbReference>
<accession>A0A1M5HHJ1</accession>
<evidence type="ECO:0000313" key="2">
    <source>
        <dbReference type="EMBL" id="SHG15410.1"/>
    </source>
</evidence>
<dbReference type="AlphaFoldDB" id="A0A1M5HHJ1"/>
<feature type="domain" description="Aspartate/homoserine dehydrogenase NAD-binding" evidence="1">
    <location>
        <begin position="4"/>
        <end position="62"/>
    </location>
</feature>